<reference evidence="4" key="1">
    <citation type="submission" date="2016-05" db="EMBL/GenBank/DDBJ databases">
        <title>Comparative genomics of biotechnologically important yeasts.</title>
        <authorList>
            <consortium name="DOE Joint Genome Institute"/>
            <person name="Riley R."/>
            <person name="Haridas S."/>
            <person name="Wolfe K.H."/>
            <person name="Lopes M.R."/>
            <person name="Hittinger C.T."/>
            <person name="Goker M."/>
            <person name="Salamov A."/>
            <person name="Wisecaver J."/>
            <person name="Long T.M."/>
            <person name="Aerts A.L."/>
            <person name="Barry K."/>
            <person name="Choi C."/>
            <person name="Clum A."/>
            <person name="Coughlan A.Y."/>
            <person name="Deshpande S."/>
            <person name="Douglass A.P."/>
            <person name="Hanson S.J."/>
            <person name="Klenk H.-P."/>
            <person name="Labutti K."/>
            <person name="Lapidus A."/>
            <person name="Lindquist E."/>
            <person name="Lipzen A."/>
            <person name="Meier-Kolthoff J.P."/>
            <person name="Ohm R.A."/>
            <person name="Otillar R.P."/>
            <person name="Pangilinan J."/>
            <person name="Peng Y."/>
            <person name="Rokas A."/>
            <person name="Rosa C.A."/>
            <person name="Scheuner C."/>
            <person name="Sibirny A.A."/>
            <person name="Slot J.C."/>
            <person name="Stielow J.B."/>
            <person name="Sun H."/>
            <person name="Kurtzman C.P."/>
            <person name="Blackwell M."/>
            <person name="Grigoriev I.V."/>
            <person name="Jeffries T.W."/>
        </authorList>
    </citation>
    <scope>NUCLEOTIDE SEQUENCE [LARGE SCALE GENOMIC DNA]</scope>
    <source>
        <strain evidence="4">NRRL Y-17324</strain>
    </source>
</reference>
<dbReference type="Gene3D" id="1.10.287.110">
    <property type="entry name" value="DnaJ domain"/>
    <property type="match status" value="1"/>
</dbReference>
<feature type="compositionally biased region" description="Polar residues" evidence="1">
    <location>
        <begin position="164"/>
        <end position="183"/>
    </location>
</feature>
<feature type="region of interest" description="Disordered" evidence="1">
    <location>
        <begin position="332"/>
        <end position="438"/>
    </location>
</feature>
<evidence type="ECO:0000313" key="4">
    <source>
        <dbReference type="Proteomes" id="UP000094285"/>
    </source>
</evidence>
<evidence type="ECO:0000259" key="2">
    <source>
        <dbReference type="PROSITE" id="PS50030"/>
    </source>
</evidence>
<feature type="compositionally biased region" description="Basic and acidic residues" evidence="1">
    <location>
        <begin position="379"/>
        <end position="390"/>
    </location>
</feature>
<dbReference type="OrthoDB" id="1717591at2759"/>
<feature type="region of interest" description="Disordered" evidence="1">
    <location>
        <begin position="572"/>
        <end position="612"/>
    </location>
</feature>
<dbReference type="InterPro" id="IPR011990">
    <property type="entry name" value="TPR-like_helical_dom_sf"/>
</dbReference>
<dbReference type="SUPFAM" id="SSF46934">
    <property type="entry name" value="UBA-like"/>
    <property type="match status" value="1"/>
</dbReference>
<organism evidence="3 4">
    <name type="scientific">Suhomyces tanzawaensis NRRL Y-17324</name>
    <dbReference type="NCBI Taxonomy" id="984487"/>
    <lineage>
        <taxon>Eukaryota</taxon>
        <taxon>Fungi</taxon>
        <taxon>Dikarya</taxon>
        <taxon>Ascomycota</taxon>
        <taxon>Saccharomycotina</taxon>
        <taxon>Pichiomycetes</taxon>
        <taxon>Debaryomycetaceae</taxon>
        <taxon>Suhomyces</taxon>
    </lineage>
</organism>
<feature type="compositionally biased region" description="Low complexity" evidence="1">
    <location>
        <begin position="90"/>
        <end position="103"/>
    </location>
</feature>
<name>A0A1E4SLL2_9ASCO</name>
<dbReference type="Gene3D" id="1.10.8.10">
    <property type="entry name" value="DNA helicase RuvA subunit, C-terminal domain"/>
    <property type="match status" value="1"/>
</dbReference>
<evidence type="ECO:0000256" key="1">
    <source>
        <dbReference type="SAM" id="MobiDB-lite"/>
    </source>
</evidence>
<dbReference type="Gene3D" id="1.25.40.10">
    <property type="entry name" value="Tetratricopeptide repeat domain"/>
    <property type="match status" value="1"/>
</dbReference>
<proteinExistence type="predicted"/>
<dbReference type="SUPFAM" id="SSF48452">
    <property type="entry name" value="TPR-like"/>
    <property type="match status" value="1"/>
</dbReference>
<dbReference type="EMBL" id="KV453911">
    <property type="protein sequence ID" value="ODV80272.1"/>
    <property type="molecule type" value="Genomic_DNA"/>
</dbReference>
<keyword evidence="4" id="KW-1185">Reference proteome</keyword>
<feature type="compositionally biased region" description="Basic and acidic residues" evidence="1">
    <location>
        <begin position="332"/>
        <end position="347"/>
    </location>
</feature>
<feature type="compositionally biased region" description="Low complexity" evidence="1">
    <location>
        <begin position="413"/>
        <end position="426"/>
    </location>
</feature>
<dbReference type="SUPFAM" id="SSF46565">
    <property type="entry name" value="Chaperone J-domain"/>
    <property type="match status" value="1"/>
</dbReference>
<dbReference type="Proteomes" id="UP000094285">
    <property type="component" value="Unassembled WGS sequence"/>
</dbReference>
<dbReference type="GeneID" id="30983806"/>
<dbReference type="InterPro" id="IPR009060">
    <property type="entry name" value="UBA-like_sf"/>
</dbReference>
<dbReference type="PROSITE" id="PS50030">
    <property type="entry name" value="UBA"/>
    <property type="match status" value="1"/>
</dbReference>
<evidence type="ECO:0000313" key="3">
    <source>
        <dbReference type="EMBL" id="ODV80272.1"/>
    </source>
</evidence>
<accession>A0A1E4SLL2</accession>
<gene>
    <name evidence="3" type="ORF">CANTADRAFT_49124</name>
</gene>
<feature type="domain" description="UBA" evidence="2">
    <location>
        <begin position="181"/>
        <end position="221"/>
    </location>
</feature>
<dbReference type="InterPro" id="IPR015940">
    <property type="entry name" value="UBA"/>
</dbReference>
<protein>
    <recommendedName>
        <fullName evidence="2">UBA domain-containing protein</fullName>
    </recommendedName>
</protein>
<dbReference type="STRING" id="984487.A0A1E4SLL2"/>
<sequence length="718" mass="80034">MPPKKDAFSDLFLSAVTGRKLNNLSMAERQKQQLQPLQKPLQTSLLLLLQNPKSDSWSNLDFLSNPSSGRATPSHIVQNDVLTPTQSTNSGPSKSASAVSSTSSLPYNDDPFAIFDTPAKPAGNTNVGGSLLDDEFTDVFPEQHKPQPRAKSNPPREVEYQQEAGYSQTPLRPASRQSQTSRTDSVVAELVDIGFSIEDANIAIQKKGPNLQECVNYIMNKNTDASTPRPERPRSLNKGEGINFNGIGQDLFKTANTFFNKSKKTVMKNLEQLQIQGNNSGSSSNLPEWMKNQEKYKSDAVEKKYSEADLDYGSDSENLNREEIERFMKLQREKDKEKAKKRYDGLKDAALNKIRGKQDSDHSRRELFDQPPSRPARPLPERRGTSEPLKRTPPKAPEPPAESLDIFGTDTGSTSLKSSLRDSSPLNQFDESDYNTSKATAQEAYRTGDYTGALEAYLICLNKLPSNHENRVIIFSNLGMVNKQVGHLKQSLENVDSGLSLIGESEIHNSGFSIAQKPVKYWYTKLITTKAEVLELLEKYEASLKFYSILIKELGVVDKKVMDGKRRVDKIVNPENYKAKPAPSKPAAPKAAPKPVDKATSAPKPSVDEVDPLVQDRINGRVQTWAQPKQGNLRSLLTNLDEVIPPNINMKPALRKLTTNELMLPKQVKIQYMKVISSIHPDKLASQCKDDKESELVCKGVFITLNEAWEVFKTENSL</sequence>
<feature type="region of interest" description="Disordered" evidence="1">
    <location>
        <begin position="142"/>
        <end position="183"/>
    </location>
</feature>
<dbReference type="InterPro" id="IPR036869">
    <property type="entry name" value="J_dom_sf"/>
</dbReference>
<dbReference type="RefSeq" id="XP_020065394.1">
    <property type="nucleotide sequence ID" value="XM_020209670.1"/>
</dbReference>
<dbReference type="AlphaFoldDB" id="A0A1E4SLL2"/>
<feature type="region of interest" description="Disordered" evidence="1">
    <location>
        <begin position="82"/>
        <end position="103"/>
    </location>
</feature>
<feature type="compositionally biased region" description="Basic and acidic residues" evidence="1">
    <location>
        <begin position="356"/>
        <end position="368"/>
    </location>
</feature>
<feature type="compositionally biased region" description="Low complexity" evidence="1">
    <location>
        <begin position="579"/>
        <end position="594"/>
    </location>
</feature>
<feature type="region of interest" description="Disordered" evidence="1">
    <location>
        <begin position="222"/>
        <end position="241"/>
    </location>
</feature>